<dbReference type="Pfam" id="PF00355">
    <property type="entry name" value="Rieske"/>
    <property type="match status" value="1"/>
</dbReference>
<evidence type="ECO:0000256" key="18">
    <source>
        <dbReference type="ARBA" id="ARBA00023157"/>
    </source>
</evidence>
<dbReference type="PROSITE" id="PS51296">
    <property type="entry name" value="RIESKE"/>
    <property type="match status" value="1"/>
</dbReference>
<dbReference type="PROSITE" id="PS51318">
    <property type="entry name" value="TAT"/>
    <property type="match status" value="1"/>
</dbReference>
<keyword evidence="9 20" id="KW-0812">Transmembrane</keyword>
<gene>
    <name evidence="23" type="primary">petA</name>
    <name evidence="23" type="ORF">HYN46_02275</name>
</gene>
<evidence type="ECO:0000256" key="10">
    <source>
        <dbReference type="ARBA" id="ARBA00022714"/>
    </source>
</evidence>
<protein>
    <recommendedName>
        <fullName evidence="6 20">Ubiquinol-cytochrome c reductase iron-sulfur subunit</fullName>
        <ecNumber evidence="5 20">7.1.1.8</ecNumber>
    </recommendedName>
</protein>
<evidence type="ECO:0000256" key="2">
    <source>
        <dbReference type="ARBA" id="ARBA00004162"/>
    </source>
</evidence>
<keyword evidence="16" id="KW-0411">Iron-sulfur</keyword>
<dbReference type="OrthoDB" id="9767869at2"/>
<name>A0A345P3E9_9GAMM</name>
<dbReference type="InterPro" id="IPR036922">
    <property type="entry name" value="Rieske_2Fe-2S_sf"/>
</dbReference>
<dbReference type="Gene3D" id="1.20.5.510">
    <property type="entry name" value="Single helix bin"/>
    <property type="match status" value="1"/>
</dbReference>
<comment type="catalytic activity">
    <reaction evidence="19 20">
        <text>a quinol + 2 Fe(III)-[cytochrome c](out) = a quinone + 2 Fe(II)-[cytochrome c](out) + 2 H(+)(out)</text>
        <dbReference type="Rhea" id="RHEA:11484"/>
        <dbReference type="Rhea" id="RHEA-COMP:10350"/>
        <dbReference type="Rhea" id="RHEA-COMP:14399"/>
        <dbReference type="ChEBI" id="CHEBI:15378"/>
        <dbReference type="ChEBI" id="CHEBI:24646"/>
        <dbReference type="ChEBI" id="CHEBI:29033"/>
        <dbReference type="ChEBI" id="CHEBI:29034"/>
        <dbReference type="ChEBI" id="CHEBI:132124"/>
        <dbReference type="EC" id="7.1.1.8"/>
    </reaction>
</comment>
<comment type="miscellaneous">
    <text evidence="20">The Rieske protein is a high potential 2Fe-2S protein.</text>
</comment>
<dbReference type="InterPro" id="IPR014349">
    <property type="entry name" value="Rieske_Fe-S_prot"/>
</dbReference>
<dbReference type="Pfam" id="PF10399">
    <property type="entry name" value="UCR_Fe-S_N"/>
    <property type="match status" value="1"/>
</dbReference>
<dbReference type="AlphaFoldDB" id="A0A345P3E9"/>
<evidence type="ECO:0000256" key="3">
    <source>
        <dbReference type="ARBA" id="ARBA00010651"/>
    </source>
</evidence>
<evidence type="ECO:0000313" key="23">
    <source>
        <dbReference type="EMBL" id="AXI01808.1"/>
    </source>
</evidence>
<proteinExistence type="inferred from homology"/>
<evidence type="ECO:0000259" key="22">
    <source>
        <dbReference type="PROSITE" id="PS51296"/>
    </source>
</evidence>
<keyword evidence="24" id="KW-1185">Reference proteome</keyword>
<dbReference type="KEGG" id="mbah:HYN46_02275"/>
<dbReference type="InterPro" id="IPR017941">
    <property type="entry name" value="Rieske_2Fe-2S"/>
</dbReference>
<evidence type="ECO:0000256" key="1">
    <source>
        <dbReference type="ARBA" id="ARBA00002444"/>
    </source>
</evidence>
<dbReference type="RefSeq" id="WP_114897918.1">
    <property type="nucleotide sequence ID" value="NZ_CP031222.1"/>
</dbReference>
<keyword evidence="18" id="KW-1015">Disulfide bond</keyword>
<organism evidence="23 24">
    <name type="scientific">Aquirhabdus parva</name>
    <dbReference type="NCBI Taxonomy" id="2283318"/>
    <lineage>
        <taxon>Bacteria</taxon>
        <taxon>Pseudomonadati</taxon>
        <taxon>Pseudomonadota</taxon>
        <taxon>Gammaproteobacteria</taxon>
        <taxon>Moraxellales</taxon>
        <taxon>Moraxellaceae</taxon>
        <taxon>Aquirhabdus</taxon>
    </lineage>
</organism>
<dbReference type="CDD" id="cd03470">
    <property type="entry name" value="Rieske_cytochrome_bc1"/>
    <property type="match status" value="1"/>
</dbReference>
<keyword evidence="13 20" id="KW-0249">Electron transport</keyword>
<keyword evidence="12" id="KW-1278">Translocase</keyword>
<sequence length="197" mass="21743">MSRDSEAEIVNVSRRRMLIGTTAAMGAVGVVAALTPFVESWNPSARARADSAPVSQDISALEAGQMIVIEWQKKPIYVVRRTDDMLYNLSINDPILRDPESTESKQPDYAKNEYRSRDPHILVMVAVCTHLGCAPNYRPEIGVPELSTDWVGGFFCACHGSKYDLAGRVFQDVPAPRNMEIPKHKLVGNILTIGEDA</sequence>
<evidence type="ECO:0000256" key="11">
    <source>
        <dbReference type="ARBA" id="ARBA00022723"/>
    </source>
</evidence>
<dbReference type="InterPro" id="IPR005805">
    <property type="entry name" value="Rieske_Fe-S_prot_C"/>
</dbReference>
<accession>A0A345P3E9</accession>
<evidence type="ECO:0000256" key="13">
    <source>
        <dbReference type="ARBA" id="ARBA00022982"/>
    </source>
</evidence>
<evidence type="ECO:0000256" key="5">
    <source>
        <dbReference type="ARBA" id="ARBA00012951"/>
    </source>
</evidence>
<evidence type="ECO:0000256" key="17">
    <source>
        <dbReference type="ARBA" id="ARBA00023136"/>
    </source>
</evidence>
<dbReference type="GO" id="GO:0046872">
    <property type="term" value="F:metal ion binding"/>
    <property type="evidence" value="ECO:0007669"/>
    <property type="project" value="UniProtKB-KW"/>
</dbReference>
<keyword evidence="15" id="KW-0408">Iron</keyword>
<keyword evidence="7 20" id="KW-0813">Transport</keyword>
<dbReference type="Proteomes" id="UP000253940">
    <property type="component" value="Chromosome"/>
</dbReference>
<dbReference type="PRINTS" id="PR00162">
    <property type="entry name" value="RIESKE"/>
</dbReference>
<comment type="similarity">
    <text evidence="3">Belongs to the Rieske iron-sulfur protein family.</text>
</comment>
<dbReference type="GO" id="GO:0005886">
    <property type="term" value="C:plasma membrane"/>
    <property type="evidence" value="ECO:0007669"/>
    <property type="project" value="UniProtKB-SubCell"/>
</dbReference>
<evidence type="ECO:0000256" key="19">
    <source>
        <dbReference type="ARBA" id="ARBA00029351"/>
    </source>
</evidence>
<evidence type="ECO:0000313" key="24">
    <source>
        <dbReference type="Proteomes" id="UP000253940"/>
    </source>
</evidence>
<feature type="transmembrane region" description="Helical" evidence="20">
    <location>
        <begin position="17"/>
        <end position="38"/>
    </location>
</feature>
<keyword evidence="10" id="KW-0001">2Fe-2S</keyword>
<evidence type="ECO:0000256" key="12">
    <source>
        <dbReference type="ARBA" id="ARBA00022967"/>
    </source>
</evidence>
<dbReference type="GO" id="GO:0051537">
    <property type="term" value="F:2 iron, 2 sulfur cluster binding"/>
    <property type="evidence" value="ECO:0007669"/>
    <property type="project" value="UniProtKB-KW"/>
</dbReference>
<keyword evidence="11" id="KW-0479">Metal-binding</keyword>
<evidence type="ECO:0000256" key="4">
    <source>
        <dbReference type="ARBA" id="ARBA00011649"/>
    </source>
</evidence>
<comment type="subcellular location">
    <subcellularLocation>
        <location evidence="2">Cell membrane</location>
        <topology evidence="2">Single-pass membrane protein</topology>
    </subcellularLocation>
</comment>
<evidence type="ECO:0000256" key="21">
    <source>
        <dbReference type="RuleBase" id="RU004497"/>
    </source>
</evidence>
<keyword evidence="14 20" id="KW-1133">Transmembrane helix</keyword>
<dbReference type="InterPro" id="IPR006317">
    <property type="entry name" value="Ubiquinol_cyt_c_Rdtase_Fe-S-su"/>
</dbReference>
<comment type="cofactor">
    <cofactor evidence="20">
        <name>[2Fe-2S] cluster</name>
        <dbReference type="ChEBI" id="CHEBI:190135"/>
    </cofactor>
    <text evidence="20">Binds 1 [2Fe-2S] cluster per subunit.</text>
</comment>
<comment type="function">
    <text evidence="1">Component of the ubiquinol-cytochrome c reductase complex (complex III or cytochrome b-c1 complex), which is a respiratory chain that generates an electrochemical potential coupled to ATP synthesis.</text>
</comment>
<dbReference type="EC" id="7.1.1.8" evidence="5 20"/>
<evidence type="ECO:0000256" key="15">
    <source>
        <dbReference type="ARBA" id="ARBA00023004"/>
    </source>
</evidence>
<evidence type="ECO:0000256" key="7">
    <source>
        <dbReference type="ARBA" id="ARBA00022448"/>
    </source>
</evidence>
<feature type="domain" description="Rieske" evidence="22">
    <location>
        <begin position="92"/>
        <end position="193"/>
    </location>
</feature>
<evidence type="ECO:0000256" key="6">
    <source>
        <dbReference type="ARBA" id="ARBA00019816"/>
    </source>
</evidence>
<dbReference type="InterPro" id="IPR019470">
    <property type="entry name" value="Ubiq_cytC_Rdtase_Fe-S_su_TAT"/>
</dbReference>
<dbReference type="GO" id="GO:0008121">
    <property type="term" value="F:quinol-cytochrome-c reductase activity"/>
    <property type="evidence" value="ECO:0007669"/>
    <property type="project" value="UniProtKB-EC"/>
</dbReference>
<evidence type="ECO:0000256" key="20">
    <source>
        <dbReference type="RuleBase" id="RU004494"/>
    </source>
</evidence>
<evidence type="ECO:0000256" key="8">
    <source>
        <dbReference type="ARBA" id="ARBA00022475"/>
    </source>
</evidence>
<dbReference type="Gene3D" id="2.102.10.10">
    <property type="entry name" value="Rieske [2Fe-2S] iron-sulphur domain"/>
    <property type="match status" value="1"/>
</dbReference>
<dbReference type="SUPFAM" id="SSF50022">
    <property type="entry name" value="ISP domain"/>
    <property type="match status" value="1"/>
</dbReference>
<dbReference type="GO" id="GO:0016491">
    <property type="term" value="F:oxidoreductase activity"/>
    <property type="evidence" value="ECO:0007669"/>
    <property type="project" value="UniProtKB-KW"/>
</dbReference>
<keyword evidence="23" id="KW-0560">Oxidoreductase</keyword>
<evidence type="ECO:0000256" key="16">
    <source>
        <dbReference type="ARBA" id="ARBA00023014"/>
    </source>
</evidence>
<dbReference type="EMBL" id="CP031222">
    <property type="protein sequence ID" value="AXI01808.1"/>
    <property type="molecule type" value="Genomic_DNA"/>
</dbReference>
<reference evidence="23 24" key="1">
    <citation type="submission" date="2018-07" db="EMBL/GenBank/DDBJ databases">
        <title>Genome sequencing of Moraxellaceae gen. HYN0046.</title>
        <authorList>
            <person name="Kim M."/>
            <person name="Yi H."/>
        </authorList>
    </citation>
    <scope>NUCLEOTIDE SEQUENCE [LARGE SCALE GENOMIC DNA]</scope>
    <source>
        <strain evidence="23 24">HYN0046</strain>
    </source>
</reference>
<dbReference type="NCBIfam" id="TIGR01416">
    <property type="entry name" value="Rieske_proteo"/>
    <property type="match status" value="1"/>
</dbReference>
<dbReference type="PANTHER" id="PTHR10134">
    <property type="entry name" value="CYTOCHROME B-C1 COMPLEX SUBUNIT RIESKE, MITOCHONDRIAL"/>
    <property type="match status" value="1"/>
</dbReference>
<evidence type="ECO:0000256" key="14">
    <source>
        <dbReference type="ARBA" id="ARBA00022989"/>
    </source>
</evidence>
<dbReference type="InterPro" id="IPR006311">
    <property type="entry name" value="TAT_signal"/>
</dbReference>
<comment type="subunit">
    <text evidence="4 21">The main subunits of complex b-c1 are: cytochrome b, cytochrome c1 and the Rieske protein.</text>
</comment>
<keyword evidence="8" id="KW-1003">Cell membrane</keyword>
<keyword evidence="17 20" id="KW-0472">Membrane</keyword>
<evidence type="ECO:0000256" key="9">
    <source>
        <dbReference type="ARBA" id="ARBA00022692"/>
    </source>
</evidence>